<dbReference type="GO" id="GO:0009435">
    <property type="term" value="P:NAD+ biosynthetic process"/>
    <property type="evidence" value="ECO:0007669"/>
    <property type="project" value="UniProtKB-UniRule"/>
</dbReference>
<keyword evidence="5 11" id="KW-0808">Transferase</keyword>
<accession>A0A557QXZ5</accession>
<sequence>MAEGPIGLLGGTFDPIHIGHLRLAEEARETLGLAELRLIPAGEPPHRGTPRCPGEHRLAMVRRAVADNPQLTVDDSEVHSDGPSYTVLTLERLRARLGPARPLVLILGADAFEGLPLWHRWEELFTLAHIAVANRPGYAPHGRRWPSVLSPELDAACQGRRLSHPDQLSAAPAGGLLPFDMTPLAISATHIRELLAQGHSARYLLPAPVLDYIAAHSLYS</sequence>
<evidence type="ECO:0000256" key="2">
    <source>
        <dbReference type="ARBA" id="ARBA00005019"/>
    </source>
</evidence>
<dbReference type="Gene3D" id="3.40.50.620">
    <property type="entry name" value="HUPs"/>
    <property type="match status" value="1"/>
</dbReference>
<dbReference type="InterPro" id="IPR005248">
    <property type="entry name" value="NadD/NMNAT"/>
</dbReference>
<evidence type="ECO:0000256" key="10">
    <source>
        <dbReference type="ARBA" id="ARBA00048721"/>
    </source>
</evidence>
<feature type="domain" description="Cytidyltransferase-like" evidence="12">
    <location>
        <begin position="8"/>
        <end position="193"/>
    </location>
</feature>
<evidence type="ECO:0000259" key="12">
    <source>
        <dbReference type="Pfam" id="PF01467"/>
    </source>
</evidence>
<evidence type="ECO:0000256" key="11">
    <source>
        <dbReference type="HAMAP-Rule" id="MF_00244"/>
    </source>
</evidence>
<evidence type="ECO:0000256" key="3">
    <source>
        <dbReference type="ARBA" id="ARBA00009014"/>
    </source>
</evidence>
<dbReference type="GO" id="GO:0004515">
    <property type="term" value="F:nicotinate-nucleotide adenylyltransferase activity"/>
    <property type="evidence" value="ECO:0007669"/>
    <property type="project" value="UniProtKB-UniRule"/>
</dbReference>
<evidence type="ECO:0000313" key="14">
    <source>
        <dbReference type="Proteomes" id="UP000319502"/>
    </source>
</evidence>
<keyword evidence="6 11" id="KW-0548">Nucleotidyltransferase</keyword>
<dbReference type="UniPathway" id="UPA00253">
    <property type="reaction ID" value="UER00332"/>
</dbReference>
<dbReference type="EC" id="2.7.7.18" evidence="11"/>
<dbReference type="Pfam" id="PF01467">
    <property type="entry name" value="CTP_transf_like"/>
    <property type="match status" value="1"/>
</dbReference>
<evidence type="ECO:0000256" key="1">
    <source>
        <dbReference type="ARBA" id="ARBA00002324"/>
    </source>
</evidence>
<dbReference type="PANTHER" id="PTHR39321">
    <property type="entry name" value="NICOTINATE-NUCLEOTIDE ADENYLYLTRANSFERASE-RELATED"/>
    <property type="match status" value="1"/>
</dbReference>
<proteinExistence type="inferred from homology"/>
<evidence type="ECO:0000256" key="7">
    <source>
        <dbReference type="ARBA" id="ARBA00022741"/>
    </source>
</evidence>
<organism evidence="13 14">
    <name type="scientific">Denitromonas halophila</name>
    <dbReference type="NCBI Taxonomy" id="1629404"/>
    <lineage>
        <taxon>Bacteria</taxon>
        <taxon>Pseudomonadati</taxon>
        <taxon>Pseudomonadota</taxon>
        <taxon>Betaproteobacteria</taxon>
        <taxon>Rhodocyclales</taxon>
        <taxon>Zoogloeaceae</taxon>
        <taxon>Denitromonas</taxon>
    </lineage>
</organism>
<evidence type="ECO:0000313" key="13">
    <source>
        <dbReference type="EMBL" id="TVO57773.1"/>
    </source>
</evidence>
<dbReference type="EMBL" id="VMNK01000006">
    <property type="protein sequence ID" value="TVO57773.1"/>
    <property type="molecule type" value="Genomic_DNA"/>
</dbReference>
<reference evidence="13 14" key="1">
    <citation type="submission" date="2019-07" db="EMBL/GenBank/DDBJ databases">
        <title>The pathways for chlorine oxyanion respiration interact through the shared metabolite chlorate.</title>
        <authorList>
            <person name="Barnum T.P."/>
            <person name="Cheng Y."/>
            <person name="Hill K.A."/>
            <person name="Lucas L.N."/>
            <person name="Carlson H.K."/>
            <person name="Coates J.D."/>
        </authorList>
    </citation>
    <scope>NUCLEOTIDE SEQUENCE [LARGE SCALE GENOMIC DNA]</scope>
    <source>
        <strain evidence="13 14">SFB-3</strain>
    </source>
</reference>
<keyword evidence="9 11" id="KW-0520">NAD</keyword>
<dbReference type="Proteomes" id="UP000319502">
    <property type="component" value="Unassembled WGS sequence"/>
</dbReference>
<dbReference type="HAMAP" id="MF_00244">
    <property type="entry name" value="NaMN_adenylyltr"/>
    <property type="match status" value="1"/>
</dbReference>
<comment type="function">
    <text evidence="1 11">Catalyzes the reversible adenylation of nicotinate mononucleotide (NaMN) to nicotinic acid adenine dinucleotide (NaAD).</text>
</comment>
<protein>
    <recommendedName>
        <fullName evidence="11">Probable nicotinate-nucleotide adenylyltransferase</fullName>
        <ecNumber evidence="11">2.7.7.18</ecNumber>
    </recommendedName>
    <alternativeName>
        <fullName evidence="11">Deamido-NAD(+) diphosphorylase</fullName>
    </alternativeName>
    <alternativeName>
        <fullName evidence="11">Deamido-NAD(+) pyrophosphorylase</fullName>
    </alternativeName>
    <alternativeName>
        <fullName evidence="11">Nicotinate mononucleotide adenylyltransferase</fullName>
        <shortName evidence="11">NaMN adenylyltransferase</shortName>
    </alternativeName>
</protein>
<dbReference type="PANTHER" id="PTHR39321:SF3">
    <property type="entry name" value="PHOSPHOPANTETHEINE ADENYLYLTRANSFERASE"/>
    <property type="match status" value="1"/>
</dbReference>
<comment type="pathway">
    <text evidence="2 11">Cofactor biosynthesis; NAD(+) biosynthesis; deamido-NAD(+) from nicotinate D-ribonucleotide: step 1/1.</text>
</comment>
<name>A0A557QXZ5_9RHOO</name>
<evidence type="ECO:0000256" key="6">
    <source>
        <dbReference type="ARBA" id="ARBA00022695"/>
    </source>
</evidence>
<evidence type="ECO:0000256" key="9">
    <source>
        <dbReference type="ARBA" id="ARBA00023027"/>
    </source>
</evidence>
<dbReference type="NCBIfam" id="NF000839">
    <property type="entry name" value="PRK00071.1-1"/>
    <property type="match status" value="1"/>
</dbReference>
<dbReference type="InterPro" id="IPR014729">
    <property type="entry name" value="Rossmann-like_a/b/a_fold"/>
</dbReference>
<dbReference type="NCBIfam" id="TIGR00482">
    <property type="entry name" value="nicotinate (nicotinamide) nucleotide adenylyltransferase"/>
    <property type="match status" value="1"/>
</dbReference>
<dbReference type="OrthoDB" id="5295945at2"/>
<dbReference type="NCBIfam" id="TIGR00125">
    <property type="entry name" value="cyt_tran_rel"/>
    <property type="match status" value="1"/>
</dbReference>
<keyword evidence="4 11" id="KW-0662">Pyridine nucleotide biosynthesis</keyword>
<dbReference type="InterPro" id="IPR004821">
    <property type="entry name" value="Cyt_trans-like"/>
</dbReference>
<dbReference type="RefSeq" id="WP_144309228.1">
    <property type="nucleotide sequence ID" value="NZ_VMNK01000006.1"/>
</dbReference>
<dbReference type="CDD" id="cd02165">
    <property type="entry name" value="NMNAT"/>
    <property type="match status" value="1"/>
</dbReference>
<dbReference type="GO" id="GO:0005524">
    <property type="term" value="F:ATP binding"/>
    <property type="evidence" value="ECO:0007669"/>
    <property type="project" value="UniProtKB-KW"/>
</dbReference>
<evidence type="ECO:0000256" key="5">
    <source>
        <dbReference type="ARBA" id="ARBA00022679"/>
    </source>
</evidence>
<keyword evidence="7 11" id="KW-0547">Nucleotide-binding</keyword>
<dbReference type="SUPFAM" id="SSF52374">
    <property type="entry name" value="Nucleotidylyl transferase"/>
    <property type="match status" value="1"/>
</dbReference>
<comment type="similarity">
    <text evidence="3 11">Belongs to the NadD family.</text>
</comment>
<comment type="catalytic activity">
    <reaction evidence="10 11">
        <text>nicotinate beta-D-ribonucleotide + ATP + H(+) = deamido-NAD(+) + diphosphate</text>
        <dbReference type="Rhea" id="RHEA:22860"/>
        <dbReference type="ChEBI" id="CHEBI:15378"/>
        <dbReference type="ChEBI" id="CHEBI:30616"/>
        <dbReference type="ChEBI" id="CHEBI:33019"/>
        <dbReference type="ChEBI" id="CHEBI:57502"/>
        <dbReference type="ChEBI" id="CHEBI:58437"/>
        <dbReference type="EC" id="2.7.7.18"/>
    </reaction>
</comment>
<gene>
    <name evidence="11 13" type="primary">nadD</name>
    <name evidence="13" type="ORF">FHP91_08895</name>
</gene>
<comment type="caution">
    <text evidence="13">The sequence shown here is derived from an EMBL/GenBank/DDBJ whole genome shotgun (WGS) entry which is preliminary data.</text>
</comment>
<dbReference type="NCBIfam" id="NF000840">
    <property type="entry name" value="PRK00071.1-3"/>
    <property type="match status" value="1"/>
</dbReference>
<evidence type="ECO:0000256" key="8">
    <source>
        <dbReference type="ARBA" id="ARBA00022840"/>
    </source>
</evidence>
<dbReference type="AlphaFoldDB" id="A0A557QXZ5"/>
<keyword evidence="14" id="KW-1185">Reference proteome</keyword>
<evidence type="ECO:0000256" key="4">
    <source>
        <dbReference type="ARBA" id="ARBA00022642"/>
    </source>
</evidence>
<keyword evidence="8 11" id="KW-0067">ATP-binding</keyword>